<keyword evidence="5 8" id="KW-0812">Transmembrane</keyword>
<feature type="transmembrane region" description="Helical" evidence="8">
    <location>
        <begin position="101"/>
        <end position="122"/>
    </location>
</feature>
<keyword evidence="11" id="KW-1185">Reference proteome</keyword>
<dbReference type="PANTHER" id="PTHR43470">
    <property type="entry name" value="PHOSPHATE TRANSPORT SYSTEM PERMEASE PROTEIN PSTA-RELATED"/>
    <property type="match status" value="1"/>
</dbReference>
<evidence type="ECO:0000256" key="8">
    <source>
        <dbReference type="RuleBase" id="RU363043"/>
    </source>
</evidence>
<dbReference type="InterPro" id="IPR035906">
    <property type="entry name" value="MetI-like_sf"/>
</dbReference>
<accession>A0A2T1C6I5</accession>
<evidence type="ECO:0000256" key="3">
    <source>
        <dbReference type="ARBA" id="ARBA00022448"/>
    </source>
</evidence>
<feature type="transmembrane region" description="Helical" evidence="8">
    <location>
        <begin position="56"/>
        <end position="89"/>
    </location>
</feature>
<evidence type="ECO:0000256" key="5">
    <source>
        <dbReference type="ARBA" id="ARBA00022692"/>
    </source>
</evidence>
<dbReference type="PANTHER" id="PTHR43470:SF3">
    <property type="entry name" value="PHOSPHATE TRANSPORT SYSTEM PERMEASE PROTEIN PSTA-RELATED"/>
    <property type="match status" value="1"/>
</dbReference>
<dbReference type="OrthoDB" id="9807065at2"/>
<dbReference type="RefSeq" id="WP_106287854.1">
    <property type="nucleotide sequence ID" value="NZ_CAWNTC010000240.1"/>
</dbReference>
<dbReference type="SUPFAM" id="SSF161098">
    <property type="entry name" value="MetI-like"/>
    <property type="match status" value="1"/>
</dbReference>
<dbReference type="GO" id="GO:0035435">
    <property type="term" value="P:phosphate ion transmembrane transport"/>
    <property type="evidence" value="ECO:0007669"/>
    <property type="project" value="InterPro"/>
</dbReference>
<dbReference type="CDD" id="cd06261">
    <property type="entry name" value="TM_PBP2"/>
    <property type="match status" value="1"/>
</dbReference>
<evidence type="ECO:0000256" key="1">
    <source>
        <dbReference type="ARBA" id="ARBA00004651"/>
    </source>
</evidence>
<dbReference type="GO" id="GO:0005886">
    <property type="term" value="C:plasma membrane"/>
    <property type="evidence" value="ECO:0007669"/>
    <property type="project" value="UniProtKB-SubCell"/>
</dbReference>
<comment type="subcellular location">
    <subcellularLocation>
        <location evidence="1 8">Cell membrane</location>
        <topology evidence="1 8">Multi-pass membrane protein</topology>
    </subcellularLocation>
</comment>
<proteinExistence type="inferred from homology"/>
<feature type="transmembrane region" description="Helical" evidence="8">
    <location>
        <begin position="128"/>
        <end position="148"/>
    </location>
</feature>
<keyword evidence="6 8" id="KW-1133">Transmembrane helix</keyword>
<evidence type="ECO:0000313" key="10">
    <source>
        <dbReference type="EMBL" id="PSB03871.1"/>
    </source>
</evidence>
<gene>
    <name evidence="10" type="primary">pstA</name>
    <name evidence="10" type="ORF">C7B64_06615</name>
</gene>
<dbReference type="Proteomes" id="UP000238762">
    <property type="component" value="Unassembled WGS sequence"/>
</dbReference>
<reference evidence="10 11" key="1">
    <citation type="submission" date="2018-02" db="EMBL/GenBank/DDBJ databases">
        <authorList>
            <person name="Cohen D.B."/>
            <person name="Kent A.D."/>
        </authorList>
    </citation>
    <scope>NUCLEOTIDE SEQUENCE [LARGE SCALE GENOMIC DNA]</scope>
    <source>
        <strain evidence="10 11">CCAP 1448/3</strain>
    </source>
</reference>
<comment type="similarity">
    <text evidence="2 8">Belongs to the binding-protein-dependent transport system permease family. CysTW subfamily.</text>
</comment>
<dbReference type="Gene3D" id="1.10.3720.10">
    <property type="entry name" value="MetI-like"/>
    <property type="match status" value="1"/>
</dbReference>
<evidence type="ECO:0000256" key="2">
    <source>
        <dbReference type="ARBA" id="ARBA00007069"/>
    </source>
</evidence>
<dbReference type="EMBL" id="PVWJ01000023">
    <property type="protein sequence ID" value="PSB03871.1"/>
    <property type="molecule type" value="Genomic_DNA"/>
</dbReference>
<evidence type="ECO:0000313" key="11">
    <source>
        <dbReference type="Proteomes" id="UP000238762"/>
    </source>
</evidence>
<feature type="transmembrane region" description="Helical" evidence="8">
    <location>
        <begin position="246"/>
        <end position="267"/>
    </location>
</feature>
<evidence type="ECO:0000259" key="9">
    <source>
        <dbReference type="PROSITE" id="PS50928"/>
    </source>
</evidence>
<dbReference type="PROSITE" id="PS50928">
    <property type="entry name" value="ABC_TM1"/>
    <property type="match status" value="1"/>
</dbReference>
<keyword evidence="4 8" id="KW-1003">Cell membrane</keyword>
<name>A0A2T1C6I5_9CYAN</name>
<reference evidence="10 11" key="2">
    <citation type="submission" date="2018-03" db="EMBL/GenBank/DDBJ databases">
        <title>The ancient ancestry and fast evolution of plastids.</title>
        <authorList>
            <person name="Moore K.R."/>
            <person name="Magnabosco C."/>
            <person name="Momper L."/>
            <person name="Gold D.A."/>
            <person name="Bosak T."/>
            <person name="Fournier G.P."/>
        </authorList>
    </citation>
    <scope>NUCLEOTIDE SEQUENCE [LARGE SCALE GENOMIC DNA]</scope>
    <source>
        <strain evidence="10 11">CCAP 1448/3</strain>
    </source>
</reference>
<dbReference type="GO" id="GO:0005315">
    <property type="term" value="F:phosphate transmembrane transporter activity"/>
    <property type="evidence" value="ECO:0007669"/>
    <property type="project" value="InterPro"/>
</dbReference>
<comment type="caution">
    <text evidence="10">The sequence shown here is derived from an EMBL/GenBank/DDBJ whole genome shotgun (WGS) entry which is preliminary data.</text>
</comment>
<evidence type="ECO:0000256" key="4">
    <source>
        <dbReference type="ARBA" id="ARBA00022475"/>
    </source>
</evidence>
<evidence type="ECO:0000256" key="6">
    <source>
        <dbReference type="ARBA" id="ARBA00022989"/>
    </source>
</evidence>
<feature type="transmembrane region" description="Helical" evidence="8">
    <location>
        <begin position="180"/>
        <end position="202"/>
    </location>
</feature>
<protein>
    <recommendedName>
        <fullName evidence="8">Phosphate transport system permease protein PstA</fullName>
    </recommendedName>
</protein>
<dbReference type="Pfam" id="PF00528">
    <property type="entry name" value="BPD_transp_1"/>
    <property type="match status" value="1"/>
</dbReference>
<dbReference type="NCBIfam" id="TIGR00974">
    <property type="entry name" value="3a0107s02c"/>
    <property type="match status" value="1"/>
</dbReference>
<feature type="transmembrane region" description="Helical" evidence="8">
    <location>
        <begin position="12"/>
        <end position="36"/>
    </location>
</feature>
<dbReference type="InterPro" id="IPR005672">
    <property type="entry name" value="Phosphate_PstA"/>
</dbReference>
<organism evidence="10 11">
    <name type="scientific">Merismopedia glauca CCAP 1448/3</name>
    <dbReference type="NCBI Taxonomy" id="1296344"/>
    <lineage>
        <taxon>Bacteria</taxon>
        <taxon>Bacillati</taxon>
        <taxon>Cyanobacteriota</taxon>
        <taxon>Cyanophyceae</taxon>
        <taxon>Synechococcales</taxon>
        <taxon>Merismopediaceae</taxon>
        <taxon>Merismopedia</taxon>
    </lineage>
</organism>
<feature type="domain" description="ABC transmembrane type-1" evidence="9">
    <location>
        <begin position="60"/>
        <end position="264"/>
    </location>
</feature>
<dbReference type="InterPro" id="IPR000515">
    <property type="entry name" value="MetI-like"/>
</dbReference>
<keyword evidence="7 8" id="KW-0472">Membrane</keyword>
<keyword evidence="3" id="KW-0813">Transport</keyword>
<sequence>MTRTNHLPTLTIWSVVFLVATLSIWIIGDVAIHGWGKISWEFLISEPQNAGRNGGIAPIIVSTALILLVSLAVSLPVSIGTAVLLAEFTPIDNWFAKQVRLSLDILSGVPSIVFGLFGNALFVRQLGLGFSILSGGLTLACMILPLLIRSIEVGLRAVPDDYRKGAACLGLSRTSTLWHLLLPAALPGLMVGLILGIGRAIAETAALIFTSGYVDRFPESVLDSGRTLAVHIFDLSMNVSGGESQAYGTACVLILFLLIINQTAAIANQWLSKTITRQ</sequence>
<evidence type="ECO:0000256" key="7">
    <source>
        <dbReference type="ARBA" id="ARBA00023136"/>
    </source>
</evidence>
<dbReference type="AlphaFoldDB" id="A0A2T1C6I5"/>